<dbReference type="AlphaFoldDB" id="A0A8X8G9X5"/>
<dbReference type="Proteomes" id="UP000887300">
    <property type="component" value="Unassembled WGS sequence"/>
</dbReference>
<organism evidence="1 2">
    <name type="scientific">Acidithiobacillus ferridurans</name>
    <dbReference type="NCBI Taxonomy" id="1232575"/>
    <lineage>
        <taxon>Bacteria</taxon>
        <taxon>Pseudomonadati</taxon>
        <taxon>Pseudomonadota</taxon>
        <taxon>Acidithiobacillia</taxon>
        <taxon>Acidithiobacillales</taxon>
        <taxon>Acidithiobacillaceae</taxon>
        <taxon>Acidithiobacillus</taxon>
    </lineage>
</organism>
<dbReference type="RefSeq" id="WP_215886138.1">
    <property type="nucleotide sequence ID" value="NZ_CP134225.1"/>
</dbReference>
<evidence type="ECO:0000313" key="2">
    <source>
        <dbReference type="Proteomes" id="UP000887300"/>
    </source>
</evidence>
<evidence type="ECO:0000313" key="1">
    <source>
        <dbReference type="EMBL" id="MBU2722907.1"/>
    </source>
</evidence>
<protein>
    <submittedName>
        <fullName evidence="1">Uncharacterized protein</fullName>
    </submittedName>
</protein>
<reference evidence="1" key="1">
    <citation type="journal article" date="2021" name="ISME J.">
        <title>Genomic evolution of the class Acidithiobacillia: deep-branching Proteobacteria living in extreme acidic conditions.</title>
        <authorList>
            <person name="Moya-Beltran A."/>
            <person name="Beard S."/>
            <person name="Rojas-Villalobos C."/>
            <person name="Issotta F."/>
            <person name="Gallardo Y."/>
            <person name="Ulloa R."/>
            <person name="Giaveno A."/>
            <person name="Degli Esposti M."/>
            <person name="Johnson D.B."/>
            <person name="Quatrini R."/>
        </authorList>
    </citation>
    <scope>NUCLEOTIDE SEQUENCE</scope>
    <source>
        <strain evidence="1">DSM 583</strain>
    </source>
</reference>
<gene>
    <name evidence="1" type="ORF">HF568_06725</name>
</gene>
<name>A0A8X8G9X5_ACIFI</name>
<accession>A0A8X8G9X5</accession>
<comment type="caution">
    <text evidence="1">The sequence shown here is derived from an EMBL/GenBank/DDBJ whole genome shotgun (WGS) entry which is preliminary data.</text>
</comment>
<dbReference type="EMBL" id="JABBHS010000198">
    <property type="protein sequence ID" value="MBU2722907.1"/>
    <property type="molecule type" value="Genomic_DNA"/>
</dbReference>
<sequence>MAKIITVHMIVDDDVQPEELIRNVAIDYQIENESKPLSFIEDSITNDTYVAGDAFGSYVIFSHSEDGGDFYNGWWSNEFGWTTYPLATRFDFKGADGFNLPRSRDNDALWLRDTFSSFDFHSHPGLVQP</sequence>
<proteinExistence type="predicted"/>